<evidence type="ECO:0008006" key="3">
    <source>
        <dbReference type="Google" id="ProtNLM"/>
    </source>
</evidence>
<accession>H1Y7Q0</accession>
<sequence>MKPKPIHLSIFLIFTIACHPATKPSATAPQPAHHTAKHKLVKPVDTAIFKVSHAKQQNMPLPFDDDNILRFKNGLTLKVTARGEDTYQLKITQGGKLIFKRDSIVNISKVLLSHDQLFFSLFTFFDEDGFNRGNGYIINLKNNSVLQYPAELANTCNPIAYNGNYYFVNELSLIRTTANLQPIDTIGISYRDATNNAEYLDTYAIQGLAPAANQRDGFQIIFTPNKTSGQPKAYTGQISQKTTAIVLNNMEK</sequence>
<keyword evidence="2" id="KW-1185">Reference proteome</keyword>
<dbReference type="RefSeq" id="WP_008511352.1">
    <property type="nucleotide sequence ID" value="NZ_CM001403.1"/>
</dbReference>
<evidence type="ECO:0000313" key="2">
    <source>
        <dbReference type="Proteomes" id="UP000002774"/>
    </source>
</evidence>
<dbReference type="AlphaFoldDB" id="H1Y7Q0"/>
<dbReference type="EMBL" id="CM001403">
    <property type="protein sequence ID" value="EHQ29895.1"/>
    <property type="molecule type" value="Genomic_DNA"/>
</dbReference>
<dbReference type="OrthoDB" id="1495059at2"/>
<dbReference type="PROSITE" id="PS51257">
    <property type="entry name" value="PROKAR_LIPOPROTEIN"/>
    <property type="match status" value="1"/>
</dbReference>
<dbReference type="Proteomes" id="UP000002774">
    <property type="component" value="Chromosome"/>
</dbReference>
<reference evidence="1" key="1">
    <citation type="submission" date="2011-09" db="EMBL/GenBank/DDBJ databases">
        <title>The permanent draft genome of Mucilaginibacter paludis DSM 18603.</title>
        <authorList>
            <consortium name="US DOE Joint Genome Institute (JGI-PGF)"/>
            <person name="Lucas S."/>
            <person name="Han J."/>
            <person name="Lapidus A."/>
            <person name="Bruce D."/>
            <person name="Goodwin L."/>
            <person name="Pitluck S."/>
            <person name="Peters L."/>
            <person name="Kyrpides N."/>
            <person name="Mavromatis K."/>
            <person name="Ivanova N."/>
            <person name="Mikhailova N."/>
            <person name="Held B."/>
            <person name="Detter J.C."/>
            <person name="Tapia R."/>
            <person name="Han C."/>
            <person name="Land M."/>
            <person name="Hauser L."/>
            <person name="Markowitz V."/>
            <person name="Cheng J.-F."/>
            <person name="Hugenholtz P."/>
            <person name="Woyke T."/>
            <person name="Wu D."/>
            <person name="Tindall B."/>
            <person name="Brambilla E."/>
            <person name="Klenk H.-P."/>
            <person name="Eisen J.A."/>
        </authorList>
    </citation>
    <scope>NUCLEOTIDE SEQUENCE [LARGE SCALE GENOMIC DNA]</scope>
    <source>
        <strain evidence="1">DSM 18603</strain>
    </source>
</reference>
<proteinExistence type="predicted"/>
<protein>
    <recommendedName>
        <fullName evidence="3">Lipoprotein</fullName>
    </recommendedName>
</protein>
<evidence type="ECO:0000313" key="1">
    <source>
        <dbReference type="EMBL" id="EHQ29895.1"/>
    </source>
</evidence>
<gene>
    <name evidence="1" type="ORF">Mucpa_5828</name>
</gene>
<dbReference type="HOGENOM" id="CLU_1101881_0_0_10"/>
<name>H1Y7Q0_9SPHI</name>
<organism evidence="1 2">
    <name type="scientific">Mucilaginibacter paludis DSM 18603</name>
    <dbReference type="NCBI Taxonomy" id="714943"/>
    <lineage>
        <taxon>Bacteria</taxon>
        <taxon>Pseudomonadati</taxon>
        <taxon>Bacteroidota</taxon>
        <taxon>Sphingobacteriia</taxon>
        <taxon>Sphingobacteriales</taxon>
        <taxon>Sphingobacteriaceae</taxon>
        <taxon>Mucilaginibacter</taxon>
    </lineage>
</organism>